<feature type="transmembrane region" description="Helical" evidence="1">
    <location>
        <begin position="100"/>
        <end position="120"/>
    </location>
</feature>
<dbReference type="RefSeq" id="WP_023399672.1">
    <property type="nucleotide sequence ID" value="NZ_AUSV01000044.1"/>
</dbReference>
<evidence type="ECO:0008006" key="4">
    <source>
        <dbReference type="Google" id="ProtNLM"/>
    </source>
</evidence>
<evidence type="ECO:0000313" key="3">
    <source>
        <dbReference type="Proteomes" id="UP000017820"/>
    </source>
</evidence>
<sequence length="127" mass="14181">MFLQHNTLYNYACFSLAFIWIFTGLTSVFFAPHIGFDILAEAQIYGSVAKAAVYGGGALDIGLGLWLLVKKKIKLCCVVQVLTIIVYSGLLSWIDSSFWLHPFGPVTKNLPIIVLILWVYHTDSKQP</sequence>
<feature type="transmembrane region" description="Helical" evidence="1">
    <location>
        <begin position="75"/>
        <end position="94"/>
    </location>
</feature>
<organism evidence="2 3">
    <name type="scientific">Pseudoalteromonas luteoviolacea (strain 2ta16)</name>
    <dbReference type="NCBI Taxonomy" id="1353533"/>
    <lineage>
        <taxon>Bacteria</taxon>
        <taxon>Pseudomonadati</taxon>
        <taxon>Pseudomonadota</taxon>
        <taxon>Gammaproteobacteria</taxon>
        <taxon>Alteromonadales</taxon>
        <taxon>Pseudoalteromonadaceae</taxon>
        <taxon>Pseudoalteromonas</taxon>
    </lineage>
</organism>
<keyword evidence="1" id="KW-1133">Transmembrane helix</keyword>
<feature type="transmembrane region" description="Helical" evidence="1">
    <location>
        <begin position="12"/>
        <end position="31"/>
    </location>
</feature>
<feature type="transmembrane region" description="Helical" evidence="1">
    <location>
        <begin position="51"/>
        <end position="68"/>
    </location>
</feature>
<name>V4HS77_PSEL2</name>
<accession>V4HS77</accession>
<dbReference type="Pfam" id="PF13781">
    <property type="entry name" value="DoxX_3"/>
    <property type="match status" value="1"/>
</dbReference>
<reference evidence="2 3" key="1">
    <citation type="submission" date="2013-07" db="EMBL/GenBank/DDBJ databases">
        <title>Draft genome sequence of Pseudoalteromonas luteoviolacea 2ta16.</title>
        <authorList>
            <person name="Allen E.E."/>
            <person name="Azam F."/>
            <person name="Podell S."/>
        </authorList>
    </citation>
    <scope>NUCLEOTIDE SEQUENCE [LARGE SCALE GENOMIC DNA]</scope>
    <source>
        <strain evidence="2 3">2ta16</strain>
    </source>
</reference>
<dbReference type="AlphaFoldDB" id="V4HS77"/>
<gene>
    <name evidence="2" type="ORF">PL2TA16_03841</name>
</gene>
<dbReference type="PATRIC" id="fig|1353533.3.peg.2779"/>
<protein>
    <recommendedName>
        <fullName evidence="4">NAD-dependent dehydratase</fullName>
    </recommendedName>
</protein>
<keyword evidence="1" id="KW-0812">Transmembrane</keyword>
<dbReference type="Proteomes" id="UP000017820">
    <property type="component" value="Unassembled WGS sequence"/>
</dbReference>
<dbReference type="GeneID" id="29922315"/>
<proteinExistence type="predicted"/>
<dbReference type="InterPro" id="IPR025695">
    <property type="entry name" value="DoxX-like"/>
</dbReference>
<comment type="caution">
    <text evidence="2">The sequence shown here is derived from an EMBL/GenBank/DDBJ whole genome shotgun (WGS) entry which is preliminary data.</text>
</comment>
<keyword evidence="1" id="KW-0472">Membrane</keyword>
<evidence type="ECO:0000256" key="1">
    <source>
        <dbReference type="SAM" id="Phobius"/>
    </source>
</evidence>
<evidence type="ECO:0000313" key="2">
    <source>
        <dbReference type="EMBL" id="ESP92643.1"/>
    </source>
</evidence>
<dbReference type="EMBL" id="AUSV01000044">
    <property type="protein sequence ID" value="ESP92643.1"/>
    <property type="molecule type" value="Genomic_DNA"/>
</dbReference>